<evidence type="ECO:0000256" key="4">
    <source>
        <dbReference type="ARBA" id="ARBA00022989"/>
    </source>
</evidence>
<feature type="transmembrane region" description="Helical" evidence="6">
    <location>
        <begin position="6"/>
        <end position="28"/>
    </location>
</feature>
<name>A0A023BTQ2_9FLAO</name>
<proteinExistence type="predicted"/>
<dbReference type="InterPro" id="IPR001123">
    <property type="entry name" value="LeuE-type"/>
</dbReference>
<evidence type="ECO:0000313" key="7">
    <source>
        <dbReference type="EMBL" id="EZH73163.1"/>
    </source>
</evidence>
<feature type="transmembrane region" description="Helical" evidence="6">
    <location>
        <begin position="112"/>
        <end position="137"/>
    </location>
</feature>
<dbReference type="Proteomes" id="UP000023541">
    <property type="component" value="Unassembled WGS sequence"/>
</dbReference>
<dbReference type="STRING" id="1317122.ATO12_19345"/>
<keyword evidence="3 6" id="KW-0812">Transmembrane</keyword>
<evidence type="ECO:0000256" key="3">
    <source>
        <dbReference type="ARBA" id="ARBA00022692"/>
    </source>
</evidence>
<dbReference type="PIRSF" id="PIRSF006324">
    <property type="entry name" value="LeuE"/>
    <property type="match status" value="1"/>
</dbReference>
<keyword evidence="4 6" id="KW-1133">Transmembrane helix</keyword>
<dbReference type="PANTHER" id="PTHR30086">
    <property type="entry name" value="ARGININE EXPORTER PROTEIN ARGO"/>
    <property type="match status" value="1"/>
</dbReference>
<feature type="transmembrane region" description="Helical" evidence="6">
    <location>
        <begin position="70"/>
        <end position="91"/>
    </location>
</feature>
<evidence type="ECO:0000313" key="8">
    <source>
        <dbReference type="Proteomes" id="UP000023541"/>
    </source>
</evidence>
<keyword evidence="8" id="KW-1185">Reference proteome</keyword>
<comment type="subcellular location">
    <subcellularLocation>
        <location evidence="1">Cell membrane</location>
        <topology evidence="1">Multi-pass membrane protein</topology>
    </subcellularLocation>
</comment>
<dbReference type="RefSeq" id="WP_034242938.1">
    <property type="nucleotide sequence ID" value="NZ_AQRA01000006.1"/>
</dbReference>
<dbReference type="EMBL" id="AQRA01000006">
    <property type="protein sequence ID" value="EZH73163.1"/>
    <property type="molecule type" value="Genomic_DNA"/>
</dbReference>
<dbReference type="OrthoDB" id="9784202at2"/>
<dbReference type="AlphaFoldDB" id="A0A023BTQ2"/>
<gene>
    <name evidence="7" type="ORF">ATO12_19345</name>
</gene>
<comment type="caution">
    <text evidence="7">The sequence shown here is derived from an EMBL/GenBank/DDBJ whole genome shotgun (WGS) entry which is preliminary data.</text>
</comment>
<evidence type="ECO:0000256" key="2">
    <source>
        <dbReference type="ARBA" id="ARBA00022475"/>
    </source>
</evidence>
<dbReference type="eggNOG" id="COG1280">
    <property type="taxonomic scope" value="Bacteria"/>
</dbReference>
<feature type="transmembrane region" description="Helical" evidence="6">
    <location>
        <begin position="187"/>
        <end position="205"/>
    </location>
</feature>
<feature type="transmembrane region" description="Helical" evidence="6">
    <location>
        <begin position="40"/>
        <end position="64"/>
    </location>
</feature>
<protein>
    <submittedName>
        <fullName evidence="7">Lysine transporter LysE</fullName>
    </submittedName>
</protein>
<organism evidence="7 8">
    <name type="scientific">Aquimarina atlantica</name>
    <dbReference type="NCBI Taxonomy" id="1317122"/>
    <lineage>
        <taxon>Bacteria</taxon>
        <taxon>Pseudomonadati</taxon>
        <taxon>Bacteroidota</taxon>
        <taxon>Flavobacteriia</taxon>
        <taxon>Flavobacteriales</taxon>
        <taxon>Flavobacteriaceae</taxon>
        <taxon>Aquimarina</taxon>
    </lineage>
</organism>
<dbReference type="GO" id="GO:0015171">
    <property type="term" value="F:amino acid transmembrane transporter activity"/>
    <property type="evidence" value="ECO:0007669"/>
    <property type="project" value="TreeGrafter"/>
</dbReference>
<evidence type="ECO:0000256" key="1">
    <source>
        <dbReference type="ARBA" id="ARBA00004651"/>
    </source>
</evidence>
<dbReference type="Pfam" id="PF01810">
    <property type="entry name" value="LysE"/>
    <property type="match status" value="1"/>
</dbReference>
<dbReference type="PANTHER" id="PTHR30086:SF20">
    <property type="entry name" value="ARGININE EXPORTER PROTEIN ARGO-RELATED"/>
    <property type="match status" value="1"/>
</dbReference>
<evidence type="ECO:0000256" key="5">
    <source>
        <dbReference type="ARBA" id="ARBA00023136"/>
    </source>
</evidence>
<dbReference type="GO" id="GO:0005886">
    <property type="term" value="C:plasma membrane"/>
    <property type="evidence" value="ECO:0007669"/>
    <property type="project" value="UniProtKB-SubCell"/>
</dbReference>
<keyword evidence="5 6" id="KW-0472">Membrane</keyword>
<sequence length="208" mass="22834">MNYEILYTFVLATSALSISPGPDNIFVLMQSVVNGKKYGLAVVAGLMSGCLIHTTLVAFGVSVIIKQSEILFFAIKLFGALYLFFLAYKVFRSEAAVSLSENSMPKKSLGQLFKQGFIMNVLNPKVSIFFLAFFPGFLFSKTISNVVQFYILGFLFIVVSFIIFGLIAILAGSIAEYLKKSSKIGSVLKWLQIIVFIGIGVFILISGK</sequence>
<evidence type="ECO:0000256" key="6">
    <source>
        <dbReference type="SAM" id="Phobius"/>
    </source>
</evidence>
<feature type="transmembrane region" description="Helical" evidence="6">
    <location>
        <begin position="149"/>
        <end position="175"/>
    </location>
</feature>
<reference evidence="7 8" key="1">
    <citation type="submission" date="2014-04" db="EMBL/GenBank/DDBJ databases">
        <title>Aquimarina sp. 22II-S11-z7 Genome Sequencing.</title>
        <authorList>
            <person name="Lai Q."/>
        </authorList>
    </citation>
    <scope>NUCLEOTIDE SEQUENCE [LARGE SCALE GENOMIC DNA]</scope>
    <source>
        <strain evidence="7 8">22II-S11-z7</strain>
    </source>
</reference>
<keyword evidence="2" id="KW-1003">Cell membrane</keyword>
<accession>A0A023BTQ2</accession>